<gene>
    <name evidence="1" type="ORF">M8H41_07210</name>
</gene>
<keyword evidence="2" id="KW-1185">Reference proteome</keyword>
<dbReference type="Proteomes" id="UP001176021">
    <property type="component" value="Unassembled WGS sequence"/>
</dbReference>
<organism evidence="1 2">
    <name type="scientific">Desulfosporosinus nitroreducens</name>
    <dbReference type="NCBI Taxonomy" id="2018668"/>
    <lineage>
        <taxon>Bacteria</taxon>
        <taxon>Bacillati</taxon>
        <taxon>Bacillota</taxon>
        <taxon>Clostridia</taxon>
        <taxon>Eubacteriales</taxon>
        <taxon>Desulfitobacteriaceae</taxon>
        <taxon>Desulfosporosinus</taxon>
    </lineage>
</organism>
<proteinExistence type="predicted"/>
<sequence length="126" mass="15045">MGEEPIYGMNFEDIAEVQLEGIIDFESDKDPLETNDWKWAKRVRLKSTLSFVELADKYLQQMPNTIFEPADYTFGRFTAQWEWIKQRFDAYSKHPVKQRLQMIADDILDRFGTENYYEDISFRIVA</sequence>
<evidence type="ECO:0000313" key="2">
    <source>
        <dbReference type="Proteomes" id="UP001176021"/>
    </source>
</evidence>
<dbReference type="RefSeq" id="WP_301999168.1">
    <property type="nucleotide sequence ID" value="NZ_JAMJEV010000005.1"/>
</dbReference>
<reference evidence="1" key="1">
    <citation type="submission" date="2022-05" db="EMBL/GenBank/DDBJ databases">
        <title>Expanded diversity of anoxic marine methylotrophy in a Black Sea sulfate reducing microorganism.</title>
        <authorList>
            <person name="Fischer P.Q."/>
            <person name="Stams A.J.M."/>
            <person name="Villanueva L."/>
            <person name="Sousa D.Z."/>
        </authorList>
    </citation>
    <scope>NUCLEOTIDE SEQUENCE</scope>
    <source>
        <strain evidence="1">P130</strain>
    </source>
</reference>
<name>A0ABT8QMT3_9FIRM</name>
<comment type="caution">
    <text evidence="1">The sequence shown here is derived from an EMBL/GenBank/DDBJ whole genome shotgun (WGS) entry which is preliminary data.</text>
</comment>
<evidence type="ECO:0000313" key="1">
    <source>
        <dbReference type="EMBL" id="MDO0822639.1"/>
    </source>
</evidence>
<protein>
    <submittedName>
        <fullName evidence="1">Uncharacterized protein</fullName>
    </submittedName>
</protein>
<accession>A0ABT8QMT3</accession>
<dbReference type="EMBL" id="JAMJEV010000005">
    <property type="protein sequence ID" value="MDO0822639.1"/>
    <property type="molecule type" value="Genomic_DNA"/>
</dbReference>